<dbReference type="PANTHER" id="PTHR15629:SF8">
    <property type="entry name" value="DUF500 DOMAIN PROTEIN (AFU_ORTHOLOGUE AFUA_5G07310)"/>
    <property type="match status" value="1"/>
</dbReference>
<keyword evidence="4" id="KW-1185">Reference proteome</keyword>
<dbReference type="PANTHER" id="PTHR15629">
    <property type="entry name" value="SH3YL1 PROTEIN"/>
    <property type="match status" value="1"/>
</dbReference>
<protein>
    <recommendedName>
        <fullName evidence="2">Ysc84 actin-binding domain-containing protein</fullName>
    </recommendedName>
</protein>
<feature type="domain" description="Ysc84 actin-binding" evidence="2">
    <location>
        <begin position="140"/>
        <end position="265"/>
    </location>
</feature>
<dbReference type="AlphaFoldDB" id="A0A4U0UCW9"/>
<feature type="region of interest" description="Disordered" evidence="1">
    <location>
        <begin position="347"/>
        <end position="483"/>
    </location>
</feature>
<dbReference type="InterPro" id="IPR007461">
    <property type="entry name" value="Ysc84_actin-binding"/>
</dbReference>
<dbReference type="EMBL" id="NAJL01000003">
    <property type="protein sequence ID" value="TKA33303.1"/>
    <property type="molecule type" value="Genomic_DNA"/>
</dbReference>
<feature type="compositionally biased region" description="Basic and acidic residues" evidence="1">
    <location>
        <begin position="434"/>
        <end position="449"/>
    </location>
</feature>
<proteinExistence type="predicted"/>
<feature type="compositionally biased region" description="Polar residues" evidence="1">
    <location>
        <begin position="371"/>
        <end position="381"/>
    </location>
</feature>
<dbReference type="InterPro" id="IPR051702">
    <property type="entry name" value="SH3_domain_YSC84-like"/>
</dbReference>
<evidence type="ECO:0000313" key="3">
    <source>
        <dbReference type="EMBL" id="TKA33303.1"/>
    </source>
</evidence>
<evidence type="ECO:0000313" key="4">
    <source>
        <dbReference type="Proteomes" id="UP000308549"/>
    </source>
</evidence>
<feature type="compositionally biased region" description="Low complexity" evidence="1">
    <location>
        <begin position="351"/>
        <end position="363"/>
    </location>
</feature>
<organism evidence="3 4">
    <name type="scientific">Salinomyces thailandicus</name>
    <dbReference type="NCBI Taxonomy" id="706561"/>
    <lineage>
        <taxon>Eukaryota</taxon>
        <taxon>Fungi</taxon>
        <taxon>Dikarya</taxon>
        <taxon>Ascomycota</taxon>
        <taxon>Pezizomycotina</taxon>
        <taxon>Dothideomycetes</taxon>
        <taxon>Dothideomycetidae</taxon>
        <taxon>Mycosphaerellales</taxon>
        <taxon>Teratosphaeriaceae</taxon>
        <taxon>Salinomyces</taxon>
    </lineage>
</organism>
<evidence type="ECO:0000259" key="2">
    <source>
        <dbReference type="Pfam" id="PF04366"/>
    </source>
</evidence>
<feature type="compositionally biased region" description="Polar residues" evidence="1">
    <location>
        <begin position="502"/>
        <end position="512"/>
    </location>
</feature>
<name>A0A4U0UCW9_9PEZI</name>
<gene>
    <name evidence="3" type="ORF">B0A50_00856</name>
</gene>
<dbReference type="Pfam" id="PF04366">
    <property type="entry name" value="Ysc84"/>
    <property type="match status" value="1"/>
</dbReference>
<feature type="compositionally biased region" description="Basic and acidic residues" evidence="1">
    <location>
        <begin position="628"/>
        <end position="641"/>
    </location>
</feature>
<feature type="compositionally biased region" description="Polar residues" evidence="1">
    <location>
        <begin position="391"/>
        <end position="411"/>
    </location>
</feature>
<dbReference type="GO" id="GO:0035091">
    <property type="term" value="F:phosphatidylinositol binding"/>
    <property type="evidence" value="ECO:0007669"/>
    <property type="project" value="TreeGrafter"/>
</dbReference>
<accession>A0A4U0UCW9</accession>
<dbReference type="CDD" id="cd11524">
    <property type="entry name" value="SYLF"/>
    <property type="match status" value="1"/>
</dbReference>
<dbReference type="OrthoDB" id="443981at2759"/>
<sequence length="648" mass="70769">MSQGTWWDRMKIGSKTGFDKTWKAMDKLGAPVNKLSNKLGSEALWPTTLDKESEKAARILKSFCKDGFYHEEEYESEDGPKQTQKVLQKIPAKVIQNAKAIAIFTTMRTGLWISGAGGSGVLVARLPDGSWSSPSGILLHTAGLGFMVGVDIYDCVVVINSDKALEAFTNIRCTLGGEISVAAGPVGAGGILETGLHKRQAPVYNYMKTRGFYAGVQIDGTVIIERTDENERFYGERIPVRDILAGKARHPPFEIRRLIETLKAAQGDTDVDESVLPTEPPPGDYQVDDGHIFGVPDQHDPDPYGVLALEKEGLSLKEAATHQRASWQDFSFNPSPNSPVHAVYSRNSQERNNASRRNSWRASVPTLVEPRTSSSLRNSIEQPKRSIRMSDMSTQTEPADTPNSPGLISLQSGISKRSSRRSSDNSRHSSLPEVPEHRVLDTSPDRKEPQNASAVNGYSTPPHTPPFTSPRGTSTEPDDEPHEDEDIHIEEPVVVHSIQHVQANSPQVTNPNKPRLVSVPKRLPPKLPARNPNRGSGPLVIDASPETVGTPDDENAASPADEVASHGRSSASSPEPVAENGIDVDAVAAKVDHIQLEDNEEDDNNNNNTTSAKTQGEMQDIDLEDHEPESVLRDPWTKTRESMPGGFD</sequence>
<feature type="region of interest" description="Disordered" evidence="1">
    <location>
        <begin position="502"/>
        <end position="648"/>
    </location>
</feature>
<comment type="caution">
    <text evidence="3">The sequence shown here is derived from an EMBL/GenBank/DDBJ whole genome shotgun (WGS) entry which is preliminary data.</text>
</comment>
<evidence type="ECO:0000256" key="1">
    <source>
        <dbReference type="SAM" id="MobiDB-lite"/>
    </source>
</evidence>
<reference evidence="3 4" key="1">
    <citation type="submission" date="2017-03" db="EMBL/GenBank/DDBJ databases">
        <title>Genomes of endolithic fungi from Antarctica.</title>
        <authorList>
            <person name="Coleine C."/>
            <person name="Masonjones S."/>
            <person name="Stajich J.E."/>
        </authorList>
    </citation>
    <scope>NUCLEOTIDE SEQUENCE [LARGE SCALE GENOMIC DNA]</scope>
    <source>
        <strain evidence="3 4">CCFEE 6315</strain>
    </source>
</reference>
<dbReference type="Proteomes" id="UP000308549">
    <property type="component" value="Unassembled WGS sequence"/>
</dbReference>